<name>A0A8S5SCD3_9CAUD</name>
<evidence type="ECO:0000313" key="1">
    <source>
        <dbReference type="EMBL" id="DAF48606.1"/>
    </source>
</evidence>
<reference evidence="1" key="1">
    <citation type="journal article" date="2021" name="Proc. Natl. Acad. Sci. U.S.A.">
        <title>A Catalog of Tens of Thousands of Viruses from Human Metagenomes Reveals Hidden Associations with Chronic Diseases.</title>
        <authorList>
            <person name="Tisza M.J."/>
            <person name="Buck C.B."/>
        </authorList>
    </citation>
    <scope>NUCLEOTIDE SEQUENCE</scope>
    <source>
        <strain evidence="1">CtqBc4</strain>
    </source>
</reference>
<dbReference type="EMBL" id="BK032570">
    <property type="protein sequence ID" value="DAF48606.1"/>
    <property type="molecule type" value="Genomic_DNA"/>
</dbReference>
<proteinExistence type="predicted"/>
<protein>
    <submittedName>
        <fullName evidence="1">Uncharacterized protein</fullName>
    </submittedName>
</protein>
<accession>A0A8S5SCD3</accession>
<sequence length="88" mass="10306">MAVTENLSCWECDRCGGQHDRHADDKLYVVGDDWRQLGWERVSYQYDDGTTREIVLGPLCAREYHDQRKTVDSEMRAFFNAFAEKKEG</sequence>
<organism evidence="1">
    <name type="scientific">Siphoviridae sp. ctqBc4</name>
    <dbReference type="NCBI Taxonomy" id="2827945"/>
    <lineage>
        <taxon>Viruses</taxon>
        <taxon>Duplodnaviria</taxon>
        <taxon>Heunggongvirae</taxon>
        <taxon>Uroviricota</taxon>
        <taxon>Caudoviricetes</taxon>
    </lineage>
</organism>